<dbReference type="RefSeq" id="WP_382363009.1">
    <property type="nucleotide sequence ID" value="NZ_JBHLWV010000018.1"/>
</dbReference>
<evidence type="ECO:0000256" key="3">
    <source>
        <dbReference type="ARBA" id="ARBA00022475"/>
    </source>
</evidence>
<dbReference type="InterPro" id="IPR035906">
    <property type="entry name" value="MetI-like_sf"/>
</dbReference>
<feature type="transmembrane region" description="Helical" evidence="7">
    <location>
        <begin position="256"/>
        <end position="278"/>
    </location>
</feature>
<dbReference type="PANTHER" id="PTHR43386:SF23">
    <property type="entry name" value="ABC TRANSPORTER"/>
    <property type="match status" value="1"/>
</dbReference>
<evidence type="ECO:0000256" key="5">
    <source>
        <dbReference type="ARBA" id="ARBA00022989"/>
    </source>
</evidence>
<comment type="subcellular location">
    <subcellularLocation>
        <location evidence="1 7">Cell membrane</location>
        <topology evidence="1 7">Multi-pass membrane protein</topology>
    </subcellularLocation>
</comment>
<evidence type="ECO:0000256" key="4">
    <source>
        <dbReference type="ARBA" id="ARBA00022692"/>
    </source>
</evidence>
<dbReference type="CDD" id="cd06261">
    <property type="entry name" value="TM_PBP2"/>
    <property type="match status" value="1"/>
</dbReference>
<feature type="domain" description="ABC transmembrane type-1" evidence="8">
    <location>
        <begin position="89"/>
        <end position="279"/>
    </location>
</feature>
<feature type="transmembrane region" description="Helical" evidence="7">
    <location>
        <begin position="138"/>
        <end position="162"/>
    </location>
</feature>
<keyword evidence="2 7" id="KW-0813">Transport</keyword>
<dbReference type="PANTHER" id="PTHR43386">
    <property type="entry name" value="OLIGOPEPTIDE TRANSPORT SYSTEM PERMEASE PROTEIN APPC"/>
    <property type="match status" value="1"/>
</dbReference>
<keyword evidence="3" id="KW-1003">Cell membrane</keyword>
<keyword evidence="6 7" id="KW-0472">Membrane</keyword>
<dbReference type="PROSITE" id="PS50928">
    <property type="entry name" value="ABC_TM1"/>
    <property type="match status" value="1"/>
</dbReference>
<keyword evidence="5 7" id="KW-1133">Transmembrane helix</keyword>
<comment type="caution">
    <text evidence="9">The sequence shown here is derived from an EMBL/GenBank/DDBJ whole genome shotgun (WGS) entry which is preliminary data.</text>
</comment>
<dbReference type="EMBL" id="JBHLWV010000018">
    <property type="protein sequence ID" value="MFC0314846.1"/>
    <property type="molecule type" value="Genomic_DNA"/>
</dbReference>
<dbReference type="InterPro" id="IPR050366">
    <property type="entry name" value="BP-dependent_transpt_permease"/>
</dbReference>
<evidence type="ECO:0000259" key="8">
    <source>
        <dbReference type="PROSITE" id="PS50928"/>
    </source>
</evidence>
<proteinExistence type="inferred from homology"/>
<evidence type="ECO:0000256" key="1">
    <source>
        <dbReference type="ARBA" id="ARBA00004651"/>
    </source>
</evidence>
<evidence type="ECO:0000256" key="2">
    <source>
        <dbReference type="ARBA" id="ARBA00022448"/>
    </source>
</evidence>
<gene>
    <name evidence="9" type="ORF">ACFFJD_08285</name>
</gene>
<comment type="similarity">
    <text evidence="7">Belongs to the binding-protein-dependent transport system permease family.</text>
</comment>
<organism evidence="9 10">
    <name type="scientific">Gordonia phosphorivorans</name>
    <dbReference type="NCBI Taxonomy" id="1056982"/>
    <lineage>
        <taxon>Bacteria</taxon>
        <taxon>Bacillati</taxon>
        <taxon>Actinomycetota</taxon>
        <taxon>Actinomycetes</taxon>
        <taxon>Mycobacteriales</taxon>
        <taxon>Gordoniaceae</taxon>
        <taxon>Gordonia</taxon>
    </lineage>
</organism>
<evidence type="ECO:0000313" key="10">
    <source>
        <dbReference type="Proteomes" id="UP001589783"/>
    </source>
</evidence>
<evidence type="ECO:0000313" key="9">
    <source>
        <dbReference type="EMBL" id="MFC0314846.1"/>
    </source>
</evidence>
<evidence type="ECO:0000256" key="6">
    <source>
        <dbReference type="ARBA" id="ARBA00023136"/>
    </source>
</evidence>
<dbReference type="SUPFAM" id="SSF161098">
    <property type="entry name" value="MetI-like"/>
    <property type="match status" value="1"/>
</dbReference>
<feature type="transmembrane region" description="Helical" evidence="7">
    <location>
        <begin position="202"/>
        <end position="223"/>
    </location>
</feature>
<dbReference type="Gene3D" id="1.10.3720.10">
    <property type="entry name" value="MetI-like"/>
    <property type="match status" value="1"/>
</dbReference>
<evidence type="ECO:0000256" key="7">
    <source>
        <dbReference type="RuleBase" id="RU363032"/>
    </source>
</evidence>
<accession>A0ABV6H7X4</accession>
<keyword evidence="4 7" id="KW-0812">Transmembrane</keyword>
<dbReference type="Pfam" id="PF00528">
    <property type="entry name" value="BPD_transp_1"/>
    <property type="match status" value="1"/>
</dbReference>
<dbReference type="InterPro" id="IPR000515">
    <property type="entry name" value="MetI-like"/>
</dbReference>
<name>A0ABV6H7X4_9ACTN</name>
<feature type="transmembrane region" description="Helical" evidence="7">
    <location>
        <begin position="93"/>
        <end position="118"/>
    </location>
</feature>
<dbReference type="Proteomes" id="UP001589783">
    <property type="component" value="Unassembled WGS sequence"/>
</dbReference>
<reference evidence="9 10" key="1">
    <citation type="submission" date="2024-09" db="EMBL/GenBank/DDBJ databases">
        <authorList>
            <person name="Sun Q."/>
            <person name="Mori K."/>
        </authorList>
    </citation>
    <scope>NUCLEOTIDE SEQUENCE [LARGE SCALE GENOMIC DNA]</scope>
    <source>
        <strain evidence="9 10">CCM 7957</strain>
    </source>
</reference>
<keyword evidence="10" id="KW-1185">Reference proteome</keyword>
<feature type="transmembrane region" description="Helical" evidence="7">
    <location>
        <begin position="31"/>
        <end position="52"/>
    </location>
</feature>
<sequence length="294" mass="30076">MTAVPPATDGAAVTQPAFLPLTGRPGAAVRHWWPVAAAAAGILAVIVLGFILDAGRPDFANALQPPSSSHLAGSDHFGHDLLARTVTGLRTSLAIAAVCALLSAAIGAAIGVAAASWGGWFDAIVMRLVDGVNALPHLVLGLVIAAMWRGALVAIIASIALTHWPAVARVVRAELLSARHSGWIEQARLAGASRWFIARHHLLGAVTGQLLVALIVLVPHAIWHESTLSFLGVGLSPESASLGALLNSARGDVLTGAWWTLAVPGIALIVAALGCAAATTRIRAALTPPEGLGR</sequence>
<protein>
    <submittedName>
        <fullName evidence="9">ABC transporter permease</fullName>
    </submittedName>
</protein>